<feature type="compositionally biased region" description="Acidic residues" evidence="5">
    <location>
        <begin position="863"/>
        <end position="887"/>
    </location>
</feature>
<dbReference type="EMBL" id="SRPR01000096">
    <property type="protein sequence ID" value="KAG5960577.1"/>
    <property type="molecule type" value="Genomic_DNA"/>
</dbReference>
<dbReference type="InterPro" id="IPR039462">
    <property type="entry name" value="Nup159/Nup146_N"/>
</dbReference>
<feature type="region of interest" description="Disordered" evidence="5">
    <location>
        <begin position="459"/>
        <end position="488"/>
    </location>
</feature>
<feature type="coiled-coil region" evidence="4">
    <location>
        <begin position="1136"/>
        <end position="1163"/>
    </location>
</feature>
<name>A0ABQ7PDR8_9HYPO</name>
<feature type="region of interest" description="Disordered" evidence="5">
    <location>
        <begin position="1343"/>
        <end position="1362"/>
    </location>
</feature>
<proteinExistence type="predicted"/>
<feature type="compositionally biased region" description="Low complexity" evidence="5">
    <location>
        <begin position="554"/>
        <end position="564"/>
    </location>
</feature>
<dbReference type="PANTHER" id="PTHR23193">
    <property type="entry name" value="NUCLEAR PORE COMPLEX PROTEIN NUP"/>
    <property type="match status" value="1"/>
</dbReference>
<feature type="domain" description="Nucleoporin Nup159/Nup146 N-terminal" evidence="6">
    <location>
        <begin position="47"/>
        <end position="419"/>
    </location>
</feature>
<accession>A0ABQ7PDR8</accession>
<dbReference type="PANTHER" id="PTHR23193:SF23">
    <property type="entry name" value="NUCLEAR PORE COMPLEX PROTEIN NUP153"/>
    <property type="match status" value="1"/>
</dbReference>
<feature type="region of interest" description="Disordered" evidence="5">
    <location>
        <begin position="513"/>
        <end position="564"/>
    </location>
</feature>
<reference evidence="7 8" key="1">
    <citation type="journal article" date="2020" name="bioRxiv">
        <title>Whole genome comparisons of ergot fungi reveals the divergence and evolution of species within the genus Claviceps are the result of varying mechanisms driving genome evolution and host range expansion.</title>
        <authorList>
            <person name="Wyka S.A."/>
            <person name="Mondo S.J."/>
            <person name="Liu M."/>
            <person name="Dettman J."/>
            <person name="Nalam V."/>
            <person name="Broders K.D."/>
        </authorList>
    </citation>
    <scope>NUCLEOTIDE SEQUENCE [LARGE SCALE GENOMIC DNA]</scope>
    <source>
        <strain evidence="7 8">LM583</strain>
    </source>
</reference>
<evidence type="ECO:0000256" key="5">
    <source>
        <dbReference type="SAM" id="MobiDB-lite"/>
    </source>
</evidence>
<feature type="compositionally biased region" description="Low complexity" evidence="5">
    <location>
        <begin position="518"/>
        <end position="536"/>
    </location>
</feature>
<keyword evidence="2" id="KW-0813">Transport</keyword>
<organism evidence="7 8">
    <name type="scientific">Claviceps arundinis</name>
    <dbReference type="NCBI Taxonomy" id="1623583"/>
    <lineage>
        <taxon>Eukaryota</taxon>
        <taxon>Fungi</taxon>
        <taxon>Dikarya</taxon>
        <taxon>Ascomycota</taxon>
        <taxon>Pezizomycotina</taxon>
        <taxon>Sordariomycetes</taxon>
        <taxon>Hypocreomycetidae</taxon>
        <taxon>Hypocreales</taxon>
        <taxon>Clavicipitaceae</taxon>
        <taxon>Claviceps</taxon>
    </lineage>
</organism>
<dbReference type="Gene3D" id="2.130.10.10">
    <property type="entry name" value="YVTN repeat-like/Quinoprotein amine dehydrogenase"/>
    <property type="match status" value="1"/>
</dbReference>
<dbReference type="InterPro" id="IPR015943">
    <property type="entry name" value="WD40/YVTN_repeat-like_dom_sf"/>
</dbReference>
<gene>
    <name evidence="7" type="ORF">E4U57_008159</name>
</gene>
<keyword evidence="8" id="KW-1185">Reference proteome</keyword>
<keyword evidence="3" id="KW-0539">Nucleus</keyword>
<feature type="compositionally biased region" description="Polar residues" evidence="5">
    <location>
        <begin position="793"/>
        <end position="814"/>
    </location>
</feature>
<evidence type="ECO:0000313" key="7">
    <source>
        <dbReference type="EMBL" id="KAG5960577.1"/>
    </source>
</evidence>
<comment type="subcellular location">
    <subcellularLocation>
        <location evidence="1">Nucleus</location>
    </subcellularLocation>
</comment>
<evidence type="ECO:0000313" key="8">
    <source>
        <dbReference type="Proteomes" id="UP000742024"/>
    </source>
</evidence>
<feature type="compositionally biased region" description="Low complexity" evidence="5">
    <location>
        <begin position="888"/>
        <end position="903"/>
    </location>
</feature>
<feature type="compositionally biased region" description="Polar residues" evidence="5">
    <location>
        <begin position="537"/>
        <end position="553"/>
    </location>
</feature>
<dbReference type="Proteomes" id="UP000742024">
    <property type="component" value="Unassembled WGS sequence"/>
</dbReference>
<dbReference type="Pfam" id="PF16755">
    <property type="entry name" value="Beta-prop_NUP159_NUP214"/>
    <property type="match status" value="1"/>
</dbReference>
<sequence>MFGNARPASSGNSSGPNLETIQTECLGFSPLGGEATVRLTTPWTSPPSETASLLSIASRRGLVAAAGPDQIILATTESVRKAFASPKQGESDVRAFEPQLRIPAPMRISHLTFTADEKYLVMSAESGGGLAVYEVQSLVQGSSNTAFELSTQGESLRSLVPNPAADRAEFCAVLTTNGNLCMANLKDRTLSNPLKTNVSCLSWSTRGKQLCAGMGNASICQMTPDGQVKAEISAPPISISIYVSTLTWLENNLFLSYYTTSHNISPPSSMLLMITRDPATSSCMFQRMNDPVEPYELRKAPLHSILRLREFSDVQDFLMVASTASTDIGVLTNSKTPLSRDKPSQNITNIFTTTEIMQDTRRAALPITTDTMEESVPIGVSLDLSGKEKVLKPIPSVDEIDWSPGPLPGLWVLTHSGVLCSWWVVYDAAIKSGQTYPGLAVMENTAASTMTTTPIKSASSFAGSNNSPFGSSTTPTATPMGSTSALGASPGRSLFGGSAFTQRNNIGFAQLAQMGTDNPPWASSSAPNAQNASNSAFGQSSFSTPTGGASNQNTSSSAAGPTSTPATFGSAFGSAMPSFASSSGQGFLSLGVNTGNAGVFGSGTKFGAGSFGTPDENATSSMMISPAQSEQSSGAFGTTSFNTMQNQSNDEPSQTGGPGTFGSGFLSSLQDAATEKSGEAAAATDDEAMDLAESTELPPQNQQGQSFASAFYQESTTPMTTPAPPRFNFASSNSDTSPFAQAARTEASPSSIFGGTPQETPKPGGFGLLGFSKAADSPAAEPKIKREEDESAQLPSDSTTNTPVPAQKSSTNAGLQKEPEANATSEDAPLPPDFSASKKSSTRVEEEVTPPSPESNEPSDAPSDFEEADDGEFGSDEGSEEGSEEASEGASDGASEGASEGSGVDVAKELDPSQNETQASTPRNPFAAAAGKGPLVGEASRGAPQFPKPKRTAPRSPSPLRKIVPQEETVGARKSQSRPRKSSIVASKAKTPAAESDFVLRQRRMRERKEAEETQALVDEEDEEVQKVLSTDVKGTLNLDEFIAHSNVLPPAKDTIPAQVEAVYRDINAMVDTLGLNARAVQAFTKGHKEEAAEDGRGKEDLETPEGWVLCEIDDLGDLLDNELHADLEDGRVQDLQKKVEVCQDLSRDMQRLRAKQEDLKRALMAKLDPDQAEYARALPLSAEQAAQQNELRREYARFTGLLTQAEEALMMLKTKIAAVSTSMGRPGANAPTVDSVMRTISKMTSMAEKRSGDIDVLETQLRKMKLGPDSREGSPMRTPQQARRSLIMSPDMTPSRSFRHSVISLSGGPRGTPPRKKVSGFSMEEKGALMSKRSRRQAVLSRLKESVEKREPAVWSMEDME</sequence>
<feature type="compositionally biased region" description="Polar residues" evidence="5">
    <location>
        <begin position="747"/>
        <end position="759"/>
    </location>
</feature>
<feature type="compositionally biased region" description="Polar residues" evidence="5">
    <location>
        <begin position="616"/>
        <end position="655"/>
    </location>
</feature>
<evidence type="ECO:0000256" key="2">
    <source>
        <dbReference type="ARBA" id="ARBA00022448"/>
    </source>
</evidence>
<dbReference type="InterPro" id="IPR026054">
    <property type="entry name" value="Nucleoporin"/>
</dbReference>
<comment type="caution">
    <text evidence="7">The sequence shown here is derived from an EMBL/GenBank/DDBJ whole genome shotgun (WGS) entry which is preliminary data.</text>
</comment>
<evidence type="ECO:0000259" key="6">
    <source>
        <dbReference type="Pfam" id="PF16755"/>
    </source>
</evidence>
<feature type="compositionally biased region" description="Polar residues" evidence="5">
    <location>
        <begin position="729"/>
        <end position="739"/>
    </location>
</feature>
<feature type="compositionally biased region" description="Polar residues" evidence="5">
    <location>
        <begin position="912"/>
        <end position="923"/>
    </location>
</feature>
<feature type="region of interest" description="Disordered" evidence="5">
    <location>
        <begin position="611"/>
        <end position="996"/>
    </location>
</feature>
<dbReference type="SUPFAM" id="SSF117289">
    <property type="entry name" value="Nucleoporin domain"/>
    <property type="match status" value="1"/>
</dbReference>
<feature type="compositionally biased region" description="Polar residues" evidence="5">
    <location>
        <begin position="459"/>
        <end position="486"/>
    </location>
</feature>
<evidence type="ECO:0000256" key="3">
    <source>
        <dbReference type="ARBA" id="ARBA00023242"/>
    </source>
</evidence>
<evidence type="ECO:0000256" key="1">
    <source>
        <dbReference type="ARBA" id="ARBA00004123"/>
    </source>
</evidence>
<feature type="compositionally biased region" description="Polar residues" evidence="5">
    <location>
        <begin position="697"/>
        <end position="720"/>
    </location>
</feature>
<feature type="compositionally biased region" description="Basic and acidic residues" evidence="5">
    <location>
        <begin position="1343"/>
        <end position="1353"/>
    </location>
</feature>
<feature type="region of interest" description="Disordered" evidence="5">
    <location>
        <begin position="1302"/>
        <end position="1337"/>
    </location>
</feature>
<protein>
    <recommendedName>
        <fullName evidence="6">Nucleoporin Nup159/Nup146 N-terminal domain-containing protein</fullName>
    </recommendedName>
</protein>
<evidence type="ECO:0000256" key="4">
    <source>
        <dbReference type="SAM" id="Coils"/>
    </source>
</evidence>
<keyword evidence="4" id="KW-0175">Coiled coil</keyword>